<comment type="caution">
    <text evidence="2">The sequence shown here is derived from an EMBL/GenBank/DDBJ whole genome shotgun (WGS) entry which is preliminary data.</text>
</comment>
<feature type="compositionally biased region" description="Basic and acidic residues" evidence="1">
    <location>
        <begin position="1023"/>
        <end position="1037"/>
    </location>
</feature>
<evidence type="ECO:0000256" key="1">
    <source>
        <dbReference type="SAM" id="MobiDB-lite"/>
    </source>
</evidence>
<evidence type="ECO:0000313" key="2">
    <source>
        <dbReference type="EMBL" id="OLP86040.1"/>
    </source>
</evidence>
<dbReference type="OrthoDB" id="411615at2759"/>
<proteinExistence type="predicted"/>
<dbReference type="EMBL" id="LSRX01000939">
    <property type="protein sequence ID" value="OLP86040.1"/>
    <property type="molecule type" value="Genomic_DNA"/>
</dbReference>
<evidence type="ECO:0000313" key="3">
    <source>
        <dbReference type="Proteomes" id="UP000186817"/>
    </source>
</evidence>
<dbReference type="SUPFAM" id="SSF53098">
    <property type="entry name" value="Ribonuclease H-like"/>
    <property type="match status" value="1"/>
</dbReference>
<dbReference type="InterPro" id="IPR036397">
    <property type="entry name" value="RNaseH_sf"/>
</dbReference>
<keyword evidence="3" id="KW-1185">Reference proteome</keyword>
<reference evidence="2 3" key="1">
    <citation type="submission" date="2016-02" db="EMBL/GenBank/DDBJ databases">
        <title>Genome analysis of coral dinoflagellate symbionts highlights evolutionary adaptations to a symbiotic lifestyle.</title>
        <authorList>
            <person name="Aranda M."/>
            <person name="Li Y."/>
            <person name="Liew Y.J."/>
            <person name="Baumgarten S."/>
            <person name="Simakov O."/>
            <person name="Wilson M."/>
            <person name="Piel J."/>
            <person name="Ashoor H."/>
            <person name="Bougouffa S."/>
            <person name="Bajic V.B."/>
            <person name="Ryu T."/>
            <person name="Ravasi T."/>
            <person name="Bayer T."/>
            <person name="Micklem G."/>
            <person name="Kim H."/>
            <person name="Bhak J."/>
            <person name="Lajeunesse T.C."/>
            <person name="Voolstra C.R."/>
        </authorList>
    </citation>
    <scope>NUCLEOTIDE SEQUENCE [LARGE SCALE GENOMIC DNA]</scope>
    <source>
        <strain evidence="2 3">CCMP2467</strain>
    </source>
</reference>
<feature type="compositionally biased region" description="Acidic residues" evidence="1">
    <location>
        <begin position="1082"/>
        <end position="1101"/>
    </location>
</feature>
<organism evidence="2 3">
    <name type="scientific">Symbiodinium microadriaticum</name>
    <name type="common">Dinoflagellate</name>
    <name type="synonym">Zooxanthella microadriatica</name>
    <dbReference type="NCBI Taxonomy" id="2951"/>
    <lineage>
        <taxon>Eukaryota</taxon>
        <taxon>Sar</taxon>
        <taxon>Alveolata</taxon>
        <taxon>Dinophyceae</taxon>
        <taxon>Suessiales</taxon>
        <taxon>Symbiodiniaceae</taxon>
        <taxon>Symbiodinium</taxon>
    </lineage>
</organism>
<dbReference type="GO" id="GO:0003676">
    <property type="term" value="F:nucleic acid binding"/>
    <property type="evidence" value="ECO:0007669"/>
    <property type="project" value="InterPro"/>
</dbReference>
<feature type="compositionally biased region" description="Pro residues" evidence="1">
    <location>
        <begin position="1010"/>
        <end position="1019"/>
    </location>
</feature>
<sequence length="1101" mass="123898">MWHVRFGKFKKSSFLTYYMHYEYGFHQKLSGGSSFEEVPEEPEGLVFATDDEWMIDEDKMELIRVHKKTRQIKYDPKDGQTPIPLEFLDVKRTTIMEFSKEKIVTVVTQEDDWRSTERHTTRTPDHWRGKTVFRILPGGLESRTSVPAKSRFPARSKTGSPDDIVNTGKPEDSSKKPGTAGGFPLGKEPVRRRVRIKGSSPLGSVPNMPAPPPIPEEDPDLHEYAPSEPGEPLSEEARKEIFPDRKDVQDVSSLEPRRIALPLPEHEVSTASPQYQRMLEKLNNEVELYKLHVKHYHMSPAQFRRRTSMLGLPGEIYDKYDKIFRTCRVCSTSVPTPPRARVAGLRASSFGDLIFVDHEEIKFGSKAYLALVIIDGATNLMRATALTSLEAPETLNAFRQWNEENNCIPKGIVGDQAFFTDQFMSYYKFHGITPYPCGPRTPWPNRAETAVRLFKRTWSIMAKALADEGYAEKVTVRQAVKKVAWGMGKELPAYCVRLFSVGDSHRRVMPSDGPYRKGDRVFVWHKDESKKKSEGVWVRGVVVSQEGAMVLVEVHRAVLRVNQSKVRRDHDPWHDVAVPLQSDDGSRRSSSEEALDHIGDKILEDAGKDVVFSTCYEHEICYQTLTSGKSDFVEISPHLTGLTACTCHSGRTASTPILFGDWNSKTLQSSIADAWKVILTGEPDHIVIHPVVPAEWPKKAARAFWHFCAEVCRWQDDRGCFVTVIHPARTGFFSSQCSRSLKWRPNLSLVTFENQGGHLHGELSFLTNLPEGSLDRLASLTEGYDAENLFDPRFAILLSHCVAGHRHSDSRQGFLFEDIFEDFEDGALCSLCLRSERNAEALSVLPSSEEYSLLSNNSRGKLPRSLHFVAPQRFVTSSLVQTLTYIDNLLPGTELEVHTTTSSEAVALRPMIKNVRVLTLPYLEFEYCNVYRGTFGKTLPVIHRHPDAVVILWNPSDHDHVFFVTIAQLLPCLQDMKADHWSMIVFWNEAKGSAARRGPDVGLDFTDQPAPAPEVPQPPANDDDGHYPGYEDPHADMPVDDEDMPQQSQQPEPDLDDDPIELGSGGNPPPAPPRGGAFVQVPEDDSEDLDMPYDPGDDDGG</sequence>
<dbReference type="Gene3D" id="3.30.420.10">
    <property type="entry name" value="Ribonuclease H-like superfamily/Ribonuclease H"/>
    <property type="match status" value="1"/>
</dbReference>
<dbReference type="Proteomes" id="UP000186817">
    <property type="component" value="Unassembled WGS sequence"/>
</dbReference>
<protein>
    <submittedName>
        <fullName evidence="2">Uncharacterized protein</fullName>
    </submittedName>
</protein>
<gene>
    <name evidence="2" type="ORF">AK812_SmicGene32898</name>
</gene>
<feature type="region of interest" description="Disordered" evidence="1">
    <location>
        <begin position="138"/>
        <end position="234"/>
    </location>
</feature>
<feature type="region of interest" description="Disordered" evidence="1">
    <location>
        <begin position="996"/>
        <end position="1101"/>
    </location>
</feature>
<dbReference type="AlphaFoldDB" id="A0A1Q9CT08"/>
<accession>A0A1Q9CT08</accession>
<dbReference type="InterPro" id="IPR012337">
    <property type="entry name" value="RNaseH-like_sf"/>
</dbReference>
<name>A0A1Q9CT08_SYMMI</name>